<reference evidence="1" key="1">
    <citation type="submission" date="2020-05" db="EMBL/GenBank/DDBJ databases">
        <title>Chitinophaga laudate sp. nov., isolated from a tropical peat swamp.</title>
        <authorList>
            <person name="Goh C.B.S."/>
            <person name="Lee M.S."/>
            <person name="Parimannan S."/>
            <person name="Pasbakhsh P."/>
            <person name="Yule C.M."/>
            <person name="Rajandas H."/>
            <person name="Loke S."/>
            <person name="Croft L."/>
            <person name="Tan J.B.L."/>
        </authorList>
    </citation>
    <scope>NUCLEOTIDE SEQUENCE</scope>
    <source>
        <strain evidence="1">Mgbs1</strain>
    </source>
</reference>
<evidence type="ECO:0000313" key="1">
    <source>
        <dbReference type="EMBL" id="NSL89620.1"/>
    </source>
</evidence>
<name>A0A9Q5DAK7_9BACT</name>
<proteinExistence type="predicted"/>
<gene>
    <name evidence="1" type="ORF">ECE50_022455</name>
</gene>
<organism evidence="1 2">
    <name type="scientific">Chitinophaga solisilvae</name>
    <dbReference type="NCBI Taxonomy" id="1233460"/>
    <lineage>
        <taxon>Bacteria</taxon>
        <taxon>Pseudomonadati</taxon>
        <taxon>Bacteroidota</taxon>
        <taxon>Chitinophagia</taxon>
        <taxon>Chitinophagales</taxon>
        <taxon>Chitinophagaceae</taxon>
        <taxon>Chitinophaga</taxon>
    </lineage>
</organism>
<dbReference type="OrthoDB" id="674210at2"/>
<sequence length="112" mass="12364">MRSFVALMACISGIAWIHSCEKRLLGVKSALVMESNQPELPVDISAGTLQNSAGSTIIQKKTVNIQANSPLLARYGRKEAVSYYPPLSKEPYTYNHLIVVKRPSSLMNFLIP</sequence>
<comment type="caution">
    <text evidence="1">The sequence shown here is derived from an EMBL/GenBank/DDBJ whole genome shotgun (WGS) entry which is preliminary data.</text>
</comment>
<protein>
    <submittedName>
        <fullName evidence="1">Uncharacterized protein</fullName>
    </submittedName>
</protein>
<evidence type="ECO:0000313" key="2">
    <source>
        <dbReference type="Proteomes" id="UP000281028"/>
    </source>
</evidence>
<keyword evidence="2" id="KW-1185">Reference proteome</keyword>
<accession>A0A9Q5DAK7</accession>
<dbReference type="AlphaFoldDB" id="A0A9Q5DAK7"/>
<dbReference type="EMBL" id="RIAR02000001">
    <property type="protein sequence ID" value="NSL89620.1"/>
    <property type="molecule type" value="Genomic_DNA"/>
</dbReference>
<dbReference type="Proteomes" id="UP000281028">
    <property type="component" value="Unassembled WGS sequence"/>
</dbReference>